<keyword evidence="2" id="KW-1185">Reference proteome</keyword>
<name>A0ABQ4IRD2_9ACTN</name>
<comment type="caution">
    <text evidence="1">The sequence shown here is derived from an EMBL/GenBank/DDBJ whole genome shotgun (WGS) entry which is preliminary data.</text>
</comment>
<organism evidence="1 2">
    <name type="scientific">Micromonospora lutea</name>
    <dbReference type="NCBI Taxonomy" id="419825"/>
    <lineage>
        <taxon>Bacteria</taxon>
        <taxon>Bacillati</taxon>
        <taxon>Actinomycetota</taxon>
        <taxon>Actinomycetes</taxon>
        <taxon>Micromonosporales</taxon>
        <taxon>Micromonosporaceae</taxon>
        <taxon>Micromonospora</taxon>
    </lineage>
</organism>
<sequence>MTEGVLVTGAGGLDLPAQFAGHDRTVADHGAAVTTSTERAGVIAAGSTRRTSIRTPPPST</sequence>
<evidence type="ECO:0000313" key="1">
    <source>
        <dbReference type="EMBL" id="GIJ20456.1"/>
    </source>
</evidence>
<gene>
    <name evidence="1" type="ORF">Vlu01_10800</name>
</gene>
<dbReference type="EMBL" id="BOPB01000005">
    <property type="protein sequence ID" value="GIJ20456.1"/>
    <property type="molecule type" value="Genomic_DNA"/>
</dbReference>
<dbReference type="Proteomes" id="UP000643165">
    <property type="component" value="Unassembled WGS sequence"/>
</dbReference>
<accession>A0ABQ4IRD2</accession>
<reference evidence="1 2" key="1">
    <citation type="submission" date="2021-01" db="EMBL/GenBank/DDBJ databases">
        <title>Whole genome shotgun sequence of Verrucosispora lutea NBRC 106530.</title>
        <authorList>
            <person name="Komaki H."/>
            <person name="Tamura T."/>
        </authorList>
    </citation>
    <scope>NUCLEOTIDE SEQUENCE [LARGE SCALE GENOMIC DNA]</scope>
    <source>
        <strain evidence="1 2">NBRC 106530</strain>
    </source>
</reference>
<protein>
    <submittedName>
        <fullName evidence="1">Uncharacterized protein</fullName>
    </submittedName>
</protein>
<evidence type="ECO:0000313" key="2">
    <source>
        <dbReference type="Proteomes" id="UP000643165"/>
    </source>
</evidence>
<proteinExistence type="predicted"/>